<gene>
    <name evidence="3" type="ORF">GCM10009539_03580</name>
</gene>
<evidence type="ECO:0000256" key="2">
    <source>
        <dbReference type="SAM" id="Phobius"/>
    </source>
</evidence>
<proteinExistence type="predicted"/>
<keyword evidence="4" id="KW-1185">Reference proteome</keyword>
<feature type="region of interest" description="Disordered" evidence="1">
    <location>
        <begin position="1"/>
        <end position="29"/>
    </location>
</feature>
<evidence type="ECO:0000313" key="4">
    <source>
        <dbReference type="Proteomes" id="UP001500967"/>
    </source>
</evidence>
<name>A0ABN0TH95_9ACTN</name>
<dbReference type="RefSeq" id="WP_344646930.1">
    <property type="nucleotide sequence ID" value="NZ_BAAAGX010000002.1"/>
</dbReference>
<comment type="caution">
    <text evidence="3">The sequence shown here is derived from an EMBL/GenBank/DDBJ whole genome shotgun (WGS) entry which is preliminary data.</text>
</comment>
<evidence type="ECO:0000313" key="3">
    <source>
        <dbReference type="EMBL" id="GAA0221639.1"/>
    </source>
</evidence>
<reference evidence="3 4" key="1">
    <citation type="journal article" date="2019" name="Int. J. Syst. Evol. Microbiol.">
        <title>The Global Catalogue of Microorganisms (GCM) 10K type strain sequencing project: providing services to taxonomists for standard genome sequencing and annotation.</title>
        <authorList>
            <consortium name="The Broad Institute Genomics Platform"/>
            <consortium name="The Broad Institute Genome Sequencing Center for Infectious Disease"/>
            <person name="Wu L."/>
            <person name="Ma J."/>
        </authorList>
    </citation>
    <scope>NUCLEOTIDE SEQUENCE [LARGE SCALE GENOMIC DNA]</scope>
    <source>
        <strain evidence="3 4">JCM 10425</strain>
    </source>
</reference>
<dbReference type="InterPro" id="IPR006311">
    <property type="entry name" value="TAT_signal"/>
</dbReference>
<dbReference type="InterPro" id="IPR047789">
    <property type="entry name" value="CU044_5270-like"/>
</dbReference>
<dbReference type="Proteomes" id="UP001500967">
    <property type="component" value="Unassembled WGS sequence"/>
</dbReference>
<organism evidence="3 4">
    <name type="scientific">Cryptosporangium japonicum</name>
    <dbReference type="NCBI Taxonomy" id="80872"/>
    <lineage>
        <taxon>Bacteria</taxon>
        <taxon>Bacillati</taxon>
        <taxon>Actinomycetota</taxon>
        <taxon>Actinomycetes</taxon>
        <taxon>Cryptosporangiales</taxon>
        <taxon>Cryptosporangiaceae</taxon>
        <taxon>Cryptosporangium</taxon>
    </lineage>
</organism>
<keyword evidence="2" id="KW-1133">Transmembrane helix</keyword>
<dbReference type="EMBL" id="BAAAGX010000002">
    <property type="protein sequence ID" value="GAA0221639.1"/>
    <property type="molecule type" value="Genomic_DNA"/>
</dbReference>
<protein>
    <recommendedName>
        <fullName evidence="5">CU044_5270 family protein</fullName>
    </recommendedName>
</protein>
<evidence type="ECO:0000256" key="1">
    <source>
        <dbReference type="SAM" id="MobiDB-lite"/>
    </source>
</evidence>
<feature type="transmembrane region" description="Helical" evidence="2">
    <location>
        <begin position="57"/>
        <end position="76"/>
    </location>
</feature>
<keyword evidence="2" id="KW-0472">Membrane</keyword>
<accession>A0ABN0TH95</accession>
<feature type="region of interest" description="Disordered" evidence="1">
    <location>
        <begin position="157"/>
        <end position="177"/>
    </location>
</feature>
<dbReference type="PROSITE" id="PS51318">
    <property type="entry name" value="TAT"/>
    <property type="match status" value="1"/>
</dbReference>
<keyword evidence="2" id="KW-0812">Transmembrane</keyword>
<dbReference type="NCBIfam" id="NF038083">
    <property type="entry name" value="CU044_5270_fam"/>
    <property type="match status" value="1"/>
</dbReference>
<sequence>MNPGPETDLRRLFGPLDPGAEKIPPADRDADLRTILRGDAVRTPTPTASTRLTRRRALLGGAAAAAVLAGITPIVLDSSPAAYAATPPPLAYQQKPSTAAAPALERIAARTAARPDDSGQGRYRHISVVGWYLDSATRAGATRSAIVPRRTETWLAGDGSGRSVTTTQPPAFGSEDDRHWWSRLGDDDARTVRTWTSGEDVRTWTQPAPADPRRMARFLQVGHPVSNGPAGVLTAAADLCREQVLAPRQRAALLRTLATLPGLRAAGPVTDRSGRYGEAFVLDSSYSGLPTRYTLIVDATTGRFLGWEEMLTEDAGRLNVRIPAVTSYETLARSEYTRTAGR</sequence>
<evidence type="ECO:0008006" key="5">
    <source>
        <dbReference type="Google" id="ProtNLM"/>
    </source>
</evidence>